<sequence length="394" mass="43639">MTLQIVRDYHEINPDSTSWMFALAFDHIRALVYTFQSKPAEALQVIRASETIKPTTQGLELITQQAILAFAYYTQGGPLRALDEIASMTPLIGERLGCGIRVAYSLAIITKILLSIVEHEKSSKKAPLYNPLNYDYSRDEILYNHFLVYNNLNPISSTDIPKLFLIKDIVSCDIQETSVGAGDNPNPLANSSNSVGGGGNPAASAAAAINTSNPQIQVNGVQIPLDPNYSSGQGQNQNLSPPSLIRSNSTVSNHSNQTNASQKSTAPKQQLRKRINYELNLEEIETWIKRLLVGIKSMEKGAPFATLTYYRLSGLYNLIYPSSSSSHQKGLSLLYKSAKESKQQGMPFEEAQAWHEISRFEEPTKQQAAWQTATDIYHSLDIDPFILINNKSIN</sequence>
<evidence type="ECO:0000313" key="2">
    <source>
        <dbReference type="EMBL" id="EGG15854.1"/>
    </source>
</evidence>
<organism evidence="2 3">
    <name type="scientific">Cavenderia fasciculata</name>
    <name type="common">Slime mold</name>
    <name type="synonym">Dictyostelium fasciculatum</name>
    <dbReference type="NCBI Taxonomy" id="261658"/>
    <lineage>
        <taxon>Eukaryota</taxon>
        <taxon>Amoebozoa</taxon>
        <taxon>Evosea</taxon>
        <taxon>Eumycetozoa</taxon>
        <taxon>Dictyostelia</taxon>
        <taxon>Acytosteliales</taxon>
        <taxon>Cavenderiaceae</taxon>
        <taxon>Cavenderia</taxon>
    </lineage>
</organism>
<keyword evidence="3" id="KW-1185">Reference proteome</keyword>
<dbReference type="GeneID" id="14868023"/>
<feature type="region of interest" description="Disordered" evidence="1">
    <location>
        <begin position="180"/>
        <end position="205"/>
    </location>
</feature>
<dbReference type="AlphaFoldDB" id="F4Q7V4"/>
<feature type="region of interest" description="Disordered" evidence="1">
    <location>
        <begin position="221"/>
        <end position="270"/>
    </location>
</feature>
<dbReference type="KEGG" id="dfa:DFA_09523"/>
<evidence type="ECO:0000313" key="3">
    <source>
        <dbReference type="Proteomes" id="UP000007797"/>
    </source>
</evidence>
<proteinExistence type="predicted"/>
<dbReference type="EMBL" id="GL883025">
    <property type="protein sequence ID" value="EGG15854.1"/>
    <property type="molecule type" value="Genomic_DNA"/>
</dbReference>
<name>F4Q7V4_CACFS</name>
<feature type="compositionally biased region" description="Polar residues" evidence="1">
    <location>
        <begin position="228"/>
        <end position="268"/>
    </location>
</feature>
<dbReference type="Proteomes" id="UP000007797">
    <property type="component" value="Unassembled WGS sequence"/>
</dbReference>
<evidence type="ECO:0000256" key="1">
    <source>
        <dbReference type="SAM" id="MobiDB-lite"/>
    </source>
</evidence>
<dbReference type="RefSeq" id="XP_004352179.1">
    <property type="nucleotide sequence ID" value="XM_004352127.1"/>
</dbReference>
<protein>
    <submittedName>
        <fullName evidence="2">Uncharacterized protein</fullName>
    </submittedName>
</protein>
<gene>
    <name evidence="2" type="ORF">DFA_09523</name>
</gene>
<accession>F4Q7V4</accession>
<reference evidence="3" key="1">
    <citation type="journal article" date="2011" name="Genome Res.">
        <title>Phylogeny-wide analysis of social amoeba genomes highlights ancient origins for complex intercellular communication.</title>
        <authorList>
            <person name="Heidel A.J."/>
            <person name="Lawal H.M."/>
            <person name="Felder M."/>
            <person name="Schilde C."/>
            <person name="Helps N.R."/>
            <person name="Tunggal B."/>
            <person name="Rivero F."/>
            <person name="John U."/>
            <person name="Schleicher M."/>
            <person name="Eichinger L."/>
            <person name="Platzer M."/>
            <person name="Noegel A.A."/>
            <person name="Schaap P."/>
            <person name="Gloeckner G."/>
        </authorList>
    </citation>
    <scope>NUCLEOTIDE SEQUENCE [LARGE SCALE GENOMIC DNA]</scope>
    <source>
        <strain evidence="3">SH3</strain>
    </source>
</reference>